<dbReference type="OrthoDB" id="5419014at2"/>
<name>E1QEC2_DESB2</name>
<dbReference type="HOGENOM" id="CLU_118028_0_0_7"/>
<reference evidence="1 2" key="1">
    <citation type="journal article" date="2010" name="Stand. Genomic Sci.">
        <title>Complete genome sequence of Desulfarculus baarsii type strain (2st14).</title>
        <authorList>
            <person name="Sun H."/>
            <person name="Spring S."/>
            <person name="Lapidus A."/>
            <person name="Davenport K."/>
            <person name="Del Rio T.G."/>
            <person name="Tice H."/>
            <person name="Nolan M."/>
            <person name="Copeland A."/>
            <person name="Cheng J.F."/>
            <person name="Lucas S."/>
            <person name="Tapia R."/>
            <person name="Goodwin L."/>
            <person name="Pitluck S."/>
            <person name="Ivanova N."/>
            <person name="Pagani I."/>
            <person name="Mavromatis K."/>
            <person name="Ovchinnikova G."/>
            <person name="Pati A."/>
            <person name="Chen A."/>
            <person name="Palaniappan K."/>
            <person name="Hauser L."/>
            <person name="Chang Y.J."/>
            <person name="Jeffries C.D."/>
            <person name="Detter J.C."/>
            <person name="Han C."/>
            <person name="Rohde M."/>
            <person name="Brambilla E."/>
            <person name="Goker M."/>
            <person name="Woyke T."/>
            <person name="Bristow J."/>
            <person name="Eisen J.A."/>
            <person name="Markowitz V."/>
            <person name="Hugenholtz P."/>
            <person name="Kyrpides N.C."/>
            <person name="Klenk H.P."/>
            <person name="Land M."/>
        </authorList>
    </citation>
    <scope>NUCLEOTIDE SEQUENCE [LARGE SCALE GENOMIC DNA]</scope>
    <source>
        <strain evidence="2">ATCC 33931 / DSM 2075 / LMG 7858 / VKM B-1802 / 2st14</strain>
    </source>
</reference>
<dbReference type="Gene3D" id="1.10.3450.10">
    <property type="entry name" value="TTHA0068-like"/>
    <property type="match status" value="1"/>
</dbReference>
<dbReference type="KEGG" id="dbr:Deba_0536"/>
<evidence type="ECO:0008006" key="3">
    <source>
        <dbReference type="Google" id="ProtNLM"/>
    </source>
</evidence>
<dbReference type="InterPro" id="IPR023203">
    <property type="entry name" value="TTHA0068_sf"/>
</dbReference>
<evidence type="ECO:0000313" key="1">
    <source>
        <dbReference type="EMBL" id="ADK83908.1"/>
    </source>
</evidence>
<organism evidence="1 2">
    <name type="scientific">Desulfarculus baarsii (strain ATCC 33931 / DSM 2075 / LMG 7858 / VKM B-1802 / 2st14)</name>
    <dbReference type="NCBI Taxonomy" id="644282"/>
    <lineage>
        <taxon>Bacteria</taxon>
        <taxon>Pseudomonadati</taxon>
        <taxon>Thermodesulfobacteriota</taxon>
        <taxon>Desulfarculia</taxon>
        <taxon>Desulfarculales</taxon>
        <taxon>Desulfarculaceae</taxon>
        <taxon>Desulfarculus</taxon>
    </lineage>
</organism>
<dbReference type="RefSeq" id="WP_013257363.1">
    <property type="nucleotide sequence ID" value="NC_014365.1"/>
</dbReference>
<sequence>MASKEFDPYATRLARDIRNTLAHDFVHGLLAGDRGAAERAGRRLLAADPPPGHAAWIDQRLELYRRAEGQLTGAAHLPPLELGLALWRRGLFFEAHEALEQAWQTASGPRRQALKALVQAVGSCVHAQRGATAVAASLARKAAQGLLDHGQAVEELPWLAELAARLNQGQACTLDDGWPPPKVEA</sequence>
<dbReference type="STRING" id="644282.Deba_0536"/>
<dbReference type="EMBL" id="CP002085">
    <property type="protein sequence ID" value="ADK83908.1"/>
    <property type="molecule type" value="Genomic_DNA"/>
</dbReference>
<dbReference type="InterPro" id="IPR005500">
    <property type="entry name" value="DUF309"/>
</dbReference>
<dbReference type="eggNOG" id="COG1547">
    <property type="taxonomic scope" value="Bacteria"/>
</dbReference>
<dbReference type="Pfam" id="PF03745">
    <property type="entry name" value="DUF309"/>
    <property type="match status" value="1"/>
</dbReference>
<proteinExistence type="predicted"/>
<dbReference type="AlphaFoldDB" id="E1QEC2"/>
<evidence type="ECO:0000313" key="2">
    <source>
        <dbReference type="Proteomes" id="UP000009047"/>
    </source>
</evidence>
<dbReference type="Proteomes" id="UP000009047">
    <property type="component" value="Chromosome"/>
</dbReference>
<protein>
    <recommendedName>
        <fullName evidence="3">DUF309 domain-containing protein</fullName>
    </recommendedName>
</protein>
<accession>E1QEC2</accession>
<dbReference type="SUPFAM" id="SSF140663">
    <property type="entry name" value="TTHA0068-like"/>
    <property type="match status" value="1"/>
</dbReference>
<keyword evidence="2" id="KW-1185">Reference proteome</keyword>
<gene>
    <name evidence="1" type="ordered locus">Deba_0536</name>
</gene>